<keyword evidence="3" id="KW-1185">Reference proteome</keyword>
<evidence type="ECO:0000259" key="1">
    <source>
        <dbReference type="Pfam" id="PF16902"/>
    </source>
</evidence>
<sequence>MAKSRNQKAKILVLEHLLEETGENRAVTMQEILEKLTECGVNAERKSIYDDLDALREFGLDIKYKRGRPGGYYLAGRNAEEKKETVLKPAVRQNKEKVQPVVKEVLVKHFVLDESEIQDTEKPMKLLCRETREKEVQEYFGTHGNYKTKEAGYISVTVPQISGPQFFGWLTAMGRDVTIVKPKKTAAAYRDYLKLLAKEYKGI</sequence>
<dbReference type="SUPFAM" id="SSF46785">
    <property type="entry name" value="Winged helix' DNA-binding domain"/>
    <property type="match status" value="1"/>
</dbReference>
<name>A0ABV1AKL9_9FIRM</name>
<accession>A0ABV1AKL9</accession>
<evidence type="ECO:0000313" key="2">
    <source>
        <dbReference type="EMBL" id="MEQ2358286.1"/>
    </source>
</evidence>
<proteinExistence type="predicted"/>
<organism evidence="2 3">
    <name type="scientific">Blautia intestinihominis</name>
    <dbReference type="NCBI Taxonomy" id="3133152"/>
    <lineage>
        <taxon>Bacteria</taxon>
        <taxon>Bacillati</taxon>
        <taxon>Bacillota</taxon>
        <taxon>Clostridia</taxon>
        <taxon>Lachnospirales</taxon>
        <taxon>Lachnospiraceae</taxon>
        <taxon>Blautia</taxon>
    </lineage>
</organism>
<feature type="domain" description="FokI D3" evidence="1">
    <location>
        <begin position="20"/>
        <end position="66"/>
    </location>
</feature>
<comment type="caution">
    <text evidence="2">The sequence shown here is derived from an EMBL/GenBank/DDBJ whole genome shotgun (WGS) entry which is preliminary data.</text>
</comment>
<dbReference type="Pfam" id="PF16902">
    <property type="entry name" value="FokI_D3"/>
    <property type="match status" value="1"/>
</dbReference>
<dbReference type="InterPro" id="IPR036390">
    <property type="entry name" value="WH_DNA-bd_sf"/>
</dbReference>
<dbReference type="EMBL" id="JBBMEI010000021">
    <property type="protein sequence ID" value="MEQ2358286.1"/>
    <property type="molecule type" value="Genomic_DNA"/>
</dbReference>
<dbReference type="Proteomes" id="UP001446032">
    <property type="component" value="Unassembled WGS sequence"/>
</dbReference>
<evidence type="ECO:0000313" key="3">
    <source>
        <dbReference type="Proteomes" id="UP001446032"/>
    </source>
</evidence>
<protein>
    <submittedName>
        <fullName evidence="2">WYL domain-containing protein</fullName>
    </submittedName>
</protein>
<dbReference type="InterPro" id="IPR031655">
    <property type="entry name" value="FokI_D3"/>
</dbReference>
<gene>
    <name evidence="2" type="ORF">WMO75_08070</name>
</gene>
<dbReference type="RefSeq" id="WP_118698084.1">
    <property type="nucleotide sequence ID" value="NZ_JBBMEI010000021.1"/>
</dbReference>
<reference evidence="2 3" key="1">
    <citation type="submission" date="2024-03" db="EMBL/GenBank/DDBJ databases">
        <title>Human intestinal bacterial collection.</title>
        <authorList>
            <person name="Pauvert C."/>
            <person name="Hitch T.C.A."/>
            <person name="Clavel T."/>
        </authorList>
    </citation>
    <scope>NUCLEOTIDE SEQUENCE [LARGE SCALE GENOMIC DNA]</scope>
    <source>
        <strain evidence="2 3">CLA-AA-H95</strain>
    </source>
</reference>